<name>A0A1G1ZS37_9BACT</name>
<sequence length="744" mass="79119">MTDNDEDGSVRGSRTISSLKGVYPYTLTCKGYSGKTDSITKIINVGDNKPLRITSFTASPKEIISGEGTPVTLSVKFGNPSSEIDLGSVSINNTPVHLDNNEFGSITVSPNETTKYVVSAKSSWEALGGTSAEEIVTVVTPPRPEVSCKIDPASIQAGKGNEVTLSWAGNQLEVNSLESLNFSSSPPVTQRLPVGHIKELTGFSKLFIPGSVRDDIALSITPISKWTYWKTRKDSLSVSCGIHVAYPDKPKVVSFKSVPERVKSGESATLEWEVANAKQVVIDGGVGTKPTKGTFSVSPKYTTTYTLTAYGEISEVGSSKSKVTVRVDAPTIGKIPQEVIVPDAVKEKTQPVAKDAVDLKVNGQDGPLTMAAPANIALSWNLNRYCLGTGSWLTIKRAAGEEQRVLEKSGVYTYRLYCPGIGSDSVVVNVSGGGAAGEEEIAVPLPIAEATISTDGKNFSKSIRVTRGEPVNIWIGASYDADGDRKVSRDDAGGWGSTMIFGGRCEFNADLNQSPPTFDGAVFDPGSPEDCTTSIGELIFADSPGVRRYGVLRLVQSNGKVSNISYVNVAVQAPPEPTGPPVIDLRVNGVEDSLTIGAPADYTVSWLANNATSCEATDAWDGEKLISGTQRFIASSKRELTYTLTCQGKLGWATKSVTVKVAELPVCDFSALPTVLDKRSVFDRQSVLSWKCRFANSCSITPDTGAKIDTFGSVRVSPSVSTTYVLSCGNLDGSSDFPASVEVR</sequence>
<gene>
    <name evidence="1" type="ORF">A3H63_02455</name>
</gene>
<accession>A0A1G1ZS37</accession>
<reference evidence="1 2" key="1">
    <citation type="journal article" date="2016" name="Nat. Commun.">
        <title>Thousands of microbial genomes shed light on interconnected biogeochemical processes in an aquifer system.</title>
        <authorList>
            <person name="Anantharaman K."/>
            <person name="Brown C.T."/>
            <person name="Hug L.A."/>
            <person name="Sharon I."/>
            <person name="Castelle C.J."/>
            <person name="Probst A.J."/>
            <person name="Thomas B.C."/>
            <person name="Singh A."/>
            <person name="Wilkins M.J."/>
            <person name="Karaoz U."/>
            <person name="Brodie E.L."/>
            <person name="Williams K.H."/>
            <person name="Hubbard S.S."/>
            <person name="Banfield J.F."/>
        </authorList>
    </citation>
    <scope>NUCLEOTIDE SEQUENCE [LARGE SCALE GENOMIC DNA]</scope>
</reference>
<evidence type="ECO:0000313" key="2">
    <source>
        <dbReference type="Proteomes" id="UP000176284"/>
    </source>
</evidence>
<comment type="caution">
    <text evidence="1">The sequence shown here is derived from an EMBL/GenBank/DDBJ whole genome shotgun (WGS) entry which is preliminary data.</text>
</comment>
<organism evidence="1 2">
    <name type="scientific">Candidatus Harrisonbacteria bacterium RIFCSPLOWO2_02_FULL_45_10c</name>
    <dbReference type="NCBI Taxonomy" id="1798410"/>
    <lineage>
        <taxon>Bacteria</taxon>
        <taxon>Candidatus Harrisoniibacteriota</taxon>
    </lineage>
</organism>
<evidence type="ECO:0000313" key="1">
    <source>
        <dbReference type="EMBL" id="OGY66936.1"/>
    </source>
</evidence>
<proteinExistence type="predicted"/>
<protein>
    <submittedName>
        <fullName evidence="1">Uncharacterized protein</fullName>
    </submittedName>
</protein>
<dbReference type="Proteomes" id="UP000176284">
    <property type="component" value="Unassembled WGS sequence"/>
</dbReference>
<dbReference type="EMBL" id="MHJM01000035">
    <property type="protein sequence ID" value="OGY66936.1"/>
    <property type="molecule type" value="Genomic_DNA"/>
</dbReference>
<dbReference type="AlphaFoldDB" id="A0A1G1ZS37"/>
<dbReference type="STRING" id="1798410.A3H63_02455"/>